<evidence type="ECO:0000313" key="1">
    <source>
        <dbReference type="EMBL" id="MXU83690.1"/>
    </source>
</evidence>
<proteinExistence type="predicted"/>
<accession>A0A6B0U4U3</accession>
<organism evidence="1">
    <name type="scientific">Ixodes ricinus</name>
    <name type="common">Common tick</name>
    <name type="synonym">Acarus ricinus</name>
    <dbReference type="NCBI Taxonomy" id="34613"/>
    <lineage>
        <taxon>Eukaryota</taxon>
        <taxon>Metazoa</taxon>
        <taxon>Ecdysozoa</taxon>
        <taxon>Arthropoda</taxon>
        <taxon>Chelicerata</taxon>
        <taxon>Arachnida</taxon>
        <taxon>Acari</taxon>
        <taxon>Parasitiformes</taxon>
        <taxon>Ixodida</taxon>
        <taxon>Ixodoidea</taxon>
        <taxon>Ixodidae</taxon>
        <taxon>Ixodinae</taxon>
        <taxon>Ixodes</taxon>
    </lineage>
</organism>
<protein>
    <submittedName>
        <fullName evidence="1">Putative secreted protein</fullName>
    </submittedName>
</protein>
<sequence>MSRRLGCWRTTSGVTSSRLAAWCVTGSASSSAARGWWVPTGPRSRLSSCSPTATCWCKETRSLPWVLIRDCNTCVR</sequence>
<reference evidence="1" key="1">
    <citation type="submission" date="2019-12" db="EMBL/GenBank/DDBJ databases">
        <title>An insight into the sialome of adult female Ixodes ricinus ticks feeding for 6 days.</title>
        <authorList>
            <person name="Perner J."/>
            <person name="Ribeiro J.M.C."/>
        </authorList>
    </citation>
    <scope>NUCLEOTIDE SEQUENCE</scope>
    <source>
        <strain evidence="1">Semi-engorged</strain>
        <tissue evidence="1">Salivary glands</tissue>
    </source>
</reference>
<name>A0A6B0U4U3_IXORI</name>
<dbReference type="EMBL" id="GIFC01001607">
    <property type="protein sequence ID" value="MXU83690.1"/>
    <property type="molecule type" value="Transcribed_RNA"/>
</dbReference>
<dbReference type="AlphaFoldDB" id="A0A6B0U4U3"/>